<dbReference type="Proteomes" id="UP001501845">
    <property type="component" value="Unassembled WGS sequence"/>
</dbReference>
<sequence>MTRNIDPLVALANWPCGLMVVNRAGHRKVTGALLVRSGGESAKGVGNCPDSSEGKDAQVVNELARKGL</sequence>
<dbReference type="EMBL" id="BAABBU010000016">
    <property type="protein sequence ID" value="GAA4139726.1"/>
    <property type="molecule type" value="Genomic_DNA"/>
</dbReference>
<name>A0ABP7YQQ2_9ACTN</name>
<evidence type="ECO:0000313" key="3">
    <source>
        <dbReference type="Proteomes" id="UP001501845"/>
    </source>
</evidence>
<proteinExistence type="predicted"/>
<evidence type="ECO:0000256" key="1">
    <source>
        <dbReference type="SAM" id="MobiDB-lite"/>
    </source>
</evidence>
<organism evidence="2 3">
    <name type="scientific">Streptomyces tunisiensis</name>
    <dbReference type="NCBI Taxonomy" id="948699"/>
    <lineage>
        <taxon>Bacteria</taxon>
        <taxon>Bacillati</taxon>
        <taxon>Actinomycetota</taxon>
        <taxon>Actinomycetes</taxon>
        <taxon>Kitasatosporales</taxon>
        <taxon>Streptomycetaceae</taxon>
        <taxon>Streptomyces</taxon>
    </lineage>
</organism>
<protein>
    <submittedName>
        <fullName evidence="2">Uncharacterized protein</fullName>
    </submittedName>
</protein>
<accession>A0ABP7YQQ2</accession>
<gene>
    <name evidence="2" type="ORF">GCM10022285_38280</name>
</gene>
<reference evidence="3" key="1">
    <citation type="journal article" date="2019" name="Int. J. Syst. Evol. Microbiol.">
        <title>The Global Catalogue of Microorganisms (GCM) 10K type strain sequencing project: providing services to taxonomists for standard genome sequencing and annotation.</title>
        <authorList>
            <consortium name="The Broad Institute Genomics Platform"/>
            <consortium name="The Broad Institute Genome Sequencing Center for Infectious Disease"/>
            <person name="Wu L."/>
            <person name="Ma J."/>
        </authorList>
    </citation>
    <scope>NUCLEOTIDE SEQUENCE [LARGE SCALE GENOMIC DNA]</scope>
    <source>
        <strain evidence="3">JCM 17589</strain>
    </source>
</reference>
<evidence type="ECO:0000313" key="2">
    <source>
        <dbReference type="EMBL" id="GAA4139726.1"/>
    </source>
</evidence>
<keyword evidence="3" id="KW-1185">Reference proteome</keyword>
<comment type="caution">
    <text evidence="2">The sequence shown here is derived from an EMBL/GenBank/DDBJ whole genome shotgun (WGS) entry which is preliminary data.</text>
</comment>
<feature type="region of interest" description="Disordered" evidence="1">
    <location>
        <begin position="39"/>
        <end position="60"/>
    </location>
</feature>